<dbReference type="PROSITE" id="PS51352">
    <property type="entry name" value="THIOREDOXIN_2"/>
    <property type="match status" value="1"/>
</dbReference>
<dbReference type="Gene3D" id="3.40.30.10">
    <property type="entry name" value="Glutaredoxin"/>
    <property type="match status" value="1"/>
</dbReference>
<organism evidence="4">
    <name type="scientific">Schlesneria paludicola</name>
    <dbReference type="NCBI Taxonomy" id="360056"/>
    <lineage>
        <taxon>Bacteria</taxon>
        <taxon>Pseudomonadati</taxon>
        <taxon>Planctomycetota</taxon>
        <taxon>Planctomycetia</taxon>
        <taxon>Planctomycetales</taxon>
        <taxon>Planctomycetaceae</taxon>
        <taxon>Schlesneria</taxon>
    </lineage>
</organism>
<dbReference type="SUPFAM" id="SSF52833">
    <property type="entry name" value="Thioredoxin-like"/>
    <property type="match status" value="1"/>
</dbReference>
<dbReference type="EMBL" id="DSVQ01000019">
    <property type="protein sequence ID" value="HGT41190.1"/>
    <property type="molecule type" value="Genomic_DNA"/>
</dbReference>
<dbReference type="InterPro" id="IPR051099">
    <property type="entry name" value="AGR/TXD"/>
</dbReference>
<proteinExistence type="predicted"/>
<feature type="region of interest" description="Disordered" evidence="2">
    <location>
        <begin position="199"/>
        <end position="222"/>
    </location>
</feature>
<name>A0A7C4QXW4_9PLAN</name>
<protein>
    <submittedName>
        <fullName evidence="4">DUF255 domain-containing protein</fullName>
    </submittedName>
</protein>
<evidence type="ECO:0000256" key="1">
    <source>
        <dbReference type="ARBA" id="ARBA00022729"/>
    </source>
</evidence>
<dbReference type="Pfam" id="PF13899">
    <property type="entry name" value="Thioredoxin_7"/>
    <property type="match status" value="1"/>
</dbReference>
<dbReference type="PANTHER" id="PTHR15337:SF11">
    <property type="entry name" value="THIOREDOXIN DOMAIN-CONTAINING PROTEIN"/>
    <property type="match status" value="1"/>
</dbReference>
<dbReference type="AlphaFoldDB" id="A0A7C4QXW4"/>
<reference evidence="4" key="1">
    <citation type="journal article" date="2020" name="mSystems">
        <title>Genome- and Community-Level Interaction Insights into Carbon Utilization and Element Cycling Functions of Hydrothermarchaeota in Hydrothermal Sediment.</title>
        <authorList>
            <person name="Zhou Z."/>
            <person name="Liu Y."/>
            <person name="Xu W."/>
            <person name="Pan J."/>
            <person name="Luo Z.H."/>
            <person name="Li M."/>
        </authorList>
    </citation>
    <scope>NUCLEOTIDE SEQUENCE [LARGE SCALE GENOMIC DNA]</scope>
    <source>
        <strain evidence="4">SpSt-508</strain>
    </source>
</reference>
<sequence>MRMVVPAIPRKGGAAISAGRYPPSDNLDGRAGPGAVVADGAEEQDMRQPGLCRWAVLGLLLPLPVAADTSSVWRANYAEAIAEAERLQRPLLIHFYGDHCPPCKRMEREVLSTRETLDLLGNYFVAVKINAGDAGNEDGSRLVQRFGIHSLPSDVILDPFTGRVLLRSERFQDQRAYSSLARGALRNFEQSLKTHLARSAKPAEDVPADEATPTVQLGEPQPMVGLDGYSPVALSSRKEWIRGKAAFAWEHKGITYYMASRAELEAFRESPEAFAPKLLGCDPVILWETDRAVPGDTRYGAFYDGDLYLFQSAETRRRFKANPTRYTRIQHVLRVEAIERTKVR</sequence>
<keyword evidence="1" id="KW-0732">Signal</keyword>
<feature type="domain" description="Thioredoxin" evidence="3">
    <location>
        <begin position="55"/>
        <end position="190"/>
    </location>
</feature>
<gene>
    <name evidence="4" type="ORF">ENS64_18235</name>
</gene>
<dbReference type="InterPro" id="IPR013766">
    <property type="entry name" value="Thioredoxin_domain"/>
</dbReference>
<evidence type="ECO:0000259" key="3">
    <source>
        <dbReference type="PROSITE" id="PS51352"/>
    </source>
</evidence>
<dbReference type="PANTHER" id="PTHR15337">
    <property type="entry name" value="ANTERIOR GRADIENT PROTEIN-RELATED"/>
    <property type="match status" value="1"/>
</dbReference>
<dbReference type="InterPro" id="IPR036249">
    <property type="entry name" value="Thioredoxin-like_sf"/>
</dbReference>
<evidence type="ECO:0000313" key="4">
    <source>
        <dbReference type="EMBL" id="HGT41190.1"/>
    </source>
</evidence>
<comment type="caution">
    <text evidence="4">The sequence shown here is derived from an EMBL/GenBank/DDBJ whole genome shotgun (WGS) entry which is preliminary data.</text>
</comment>
<evidence type="ECO:0000256" key="2">
    <source>
        <dbReference type="SAM" id="MobiDB-lite"/>
    </source>
</evidence>
<accession>A0A7C4QXW4</accession>